<sequence length="73" mass="7984">SKVVLDRIQEKLGIKDAKFIRNYRNIGNTVSATIPIAMKQARQSGRLTKDMKVLVMGFGVGYSLAGCILQTGN</sequence>
<dbReference type="PANTHER" id="PTHR34069:SF2">
    <property type="entry name" value="BETA-KETOACYL-[ACYL-CARRIER-PROTEIN] SYNTHASE III"/>
    <property type="match status" value="1"/>
</dbReference>
<feature type="non-terminal residue" evidence="5">
    <location>
        <position position="1"/>
    </location>
</feature>
<feature type="domain" description="Beta-ketoacyl-[acyl-carrier-protein] synthase III C-terminal" evidence="4">
    <location>
        <begin position="4"/>
        <end position="70"/>
    </location>
</feature>
<evidence type="ECO:0000313" key="5">
    <source>
        <dbReference type="EMBL" id="SVE50745.1"/>
    </source>
</evidence>
<organism evidence="5">
    <name type="scientific">marine metagenome</name>
    <dbReference type="NCBI Taxonomy" id="408172"/>
    <lineage>
        <taxon>unclassified sequences</taxon>
        <taxon>metagenomes</taxon>
        <taxon>ecological metagenomes</taxon>
    </lineage>
</organism>
<dbReference type="Pfam" id="PF08541">
    <property type="entry name" value="ACP_syn_III_C"/>
    <property type="match status" value="1"/>
</dbReference>
<keyword evidence="3" id="KW-1133">Transmembrane helix</keyword>
<name>A0A383E2X7_9ZZZZ</name>
<gene>
    <name evidence="5" type="ORF">METZ01_LOCUS503599</name>
</gene>
<dbReference type="PANTHER" id="PTHR34069">
    <property type="entry name" value="3-OXOACYL-[ACYL-CARRIER-PROTEIN] SYNTHASE 3"/>
    <property type="match status" value="1"/>
</dbReference>
<dbReference type="GO" id="GO:0044550">
    <property type="term" value="P:secondary metabolite biosynthetic process"/>
    <property type="evidence" value="ECO:0007669"/>
    <property type="project" value="TreeGrafter"/>
</dbReference>
<keyword evidence="2" id="KW-0012">Acyltransferase</keyword>
<keyword evidence="3" id="KW-0812">Transmembrane</keyword>
<evidence type="ECO:0000256" key="3">
    <source>
        <dbReference type="SAM" id="Phobius"/>
    </source>
</evidence>
<dbReference type="AlphaFoldDB" id="A0A383E2X7"/>
<reference evidence="5" key="1">
    <citation type="submission" date="2018-05" db="EMBL/GenBank/DDBJ databases">
        <authorList>
            <person name="Lanie J.A."/>
            <person name="Ng W.-L."/>
            <person name="Kazmierczak K.M."/>
            <person name="Andrzejewski T.M."/>
            <person name="Davidsen T.M."/>
            <person name="Wayne K.J."/>
            <person name="Tettelin H."/>
            <person name="Glass J.I."/>
            <person name="Rusch D."/>
            <person name="Podicherti R."/>
            <person name="Tsui H.-C.T."/>
            <person name="Winkler M.E."/>
        </authorList>
    </citation>
    <scope>NUCLEOTIDE SEQUENCE</scope>
</reference>
<keyword evidence="3" id="KW-0472">Membrane</keyword>
<accession>A0A383E2X7</accession>
<proteinExistence type="predicted"/>
<evidence type="ECO:0000259" key="4">
    <source>
        <dbReference type="Pfam" id="PF08541"/>
    </source>
</evidence>
<dbReference type="GO" id="GO:0016746">
    <property type="term" value="F:acyltransferase activity"/>
    <property type="evidence" value="ECO:0007669"/>
    <property type="project" value="UniProtKB-KW"/>
</dbReference>
<dbReference type="InterPro" id="IPR013747">
    <property type="entry name" value="ACP_syn_III_C"/>
</dbReference>
<feature type="transmembrane region" description="Helical" evidence="3">
    <location>
        <begin position="53"/>
        <end position="72"/>
    </location>
</feature>
<protein>
    <recommendedName>
        <fullName evidence="4">Beta-ketoacyl-[acyl-carrier-protein] synthase III C-terminal domain-containing protein</fullName>
    </recommendedName>
</protein>
<keyword evidence="1" id="KW-0808">Transferase</keyword>
<dbReference type="SUPFAM" id="SSF53901">
    <property type="entry name" value="Thiolase-like"/>
    <property type="match status" value="1"/>
</dbReference>
<dbReference type="EMBL" id="UINC01222110">
    <property type="protein sequence ID" value="SVE50745.1"/>
    <property type="molecule type" value="Genomic_DNA"/>
</dbReference>
<dbReference type="Gene3D" id="3.40.47.10">
    <property type="match status" value="1"/>
</dbReference>
<dbReference type="InterPro" id="IPR016039">
    <property type="entry name" value="Thiolase-like"/>
</dbReference>
<evidence type="ECO:0000256" key="2">
    <source>
        <dbReference type="ARBA" id="ARBA00023315"/>
    </source>
</evidence>
<evidence type="ECO:0000256" key="1">
    <source>
        <dbReference type="ARBA" id="ARBA00022679"/>
    </source>
</evidence>